<organism evidence="1">
    <name type="scientific">Aegilops tauschii</name>
    <name type="common">Tausch's goatgrass</name>
    <name type="synonym">Aegilops squarrosa</name>
    <dbReference type="NCBI Taxonomy" id="37682"/>
    <lineage>
        <taxon>Eukaryota</taxon>
        <taxon>Viridiplantae</taxon>
        <taxon>Streptophyta</taxon>
        <taxon>Embryophyta</taxon>
        <taxon>Tracheophyta</taxon>
        <taxon>Spermatophyta</taxon>
        <taxon>Magnoliopsida</taxon>
        <taxon>Liliopsida</taxon>
        <taxon>Poales</taxon>
        <taxon>Poaceae</taxon>
        <taxon>BOP clade</taxon>
        <taxon>Pooideae</taxon>
        <taxon>Triticodae</taxon>
        <taxon>Triticeae</taxon>
        <taxon>Triticinae</taxon>
        <taxon>Aegilops</taxon>
    </lineage>
</organism>
<proteinExistence type="predicted"/>
<dbReference type="SUPFAM" id="SSF81383">
    <property type="entry name" value="F-box domain"/>
    <property type="match status" value="1"/>
</dbReference>
<dbReference type="InterPro" id="IPR036047">
    <property type="entry name" value="F-box-like_dom_sf"/>
</dbReference>
<protein>
    <submittedName>
        <fullName evidence="1">Uncharacterized protein</fullName>
    </submittedName>
</protein>
<dbReference type="PANTHER" id="PTHR36140">
    <property type="entry name" value="F-BOX DOMAIN-CONTAINING PROTEIN-RELATED"/>
    <property type="match status" value="1"/>
</dbReference>
<dbReference type="EnsemblPlants" id="EMT15769">
    <property type="protein sequence ID" value="EMT15769"/>
    <property type="gene ID" value="F775_42839"/>
</dbReference>
<dbReference type="Pfam" id="PF12937">
    <property type="entry name" value="F-box-like"/>
    <property type="match status" value="1"/>
</dbReference>
<dbReference type="AlphaFoldDB" id="R7WBS7"/>
<accession>R7WBS7</accession>
<dbReference type="ExpressionAtlas" id="R7WBS7">
    <property type="expression patterns" value="baseline"/>
</dbReference>
<dbReference type="InterPro" id="IPR001810">
    <property type="entry name" value="F-box_dom"/>
</dbReference>
<dbReference type="Gene3D" id="1.20.1280.50">
    <property type="match status" value="1"/>
</dbReference>
<evidence type="ECO:0000313" key="1">
    <source>
        <dbReference type="EnsemblPlants" id="EMT15769"/>
    </source>
</evidence>
<dbReference type="PANTHER" id="PTHR36140:SF2">
    <property type="entry name" value="OS01G0152950 PROTEIN"/>
    <property type="match status" value="1"/>
</dbReference>
<name>R7WBS7_AEGTA</name>
<reference evidence="1" key="1">
    <citation type="submission" date="2015-06" db="UniProtKB">
        <authorList>
            <consortium name="EnsemblPlants"/>
        </authorList>
    </citation>
    <scope>IDENTIFICATION</scope>
</reference>
<sequence length="336" mass="37382">MARPRVRHAGGGIADDVLREGFARLPGYQDLLRCAATCKRWYRLITDRAFLRQVGLWPETARRPSVLVGIFSQRTEPGTPIQPLKRKPSTPPEFLSLVAGGAHLTFNSFVDDDDGLFNLARPLASRRGFLLVRVLLPDREKLHLAGETGLWMDLLRAKYFPEGNFFEAAAHGSPFWNSIQSLKPFFARGARFSVGLWPKTARRPSVLVGIFSQNAYPTSKPLPLNDSPPSFLSLQAGGAHLTFDSFVPTGDGLFNLARPLASRRGLLLVRIMPPTQVDCYSHEVREKLHLVGPPAAEDEAATARVAALKEEYDMAFILSNSLMEYHLHVKKPDDDD</sequence>